<comment type="caution">
    <text evidence="3">The sequence shown here is derived from an EMBL/GenBank/DDBJ whole genome shotgun (WGS) entry which is preliminary data.</text>
</comment>
<dbReference type="AlphaFoldDB" id="A0AAN9TJE0"/>
<dbReference type="EMBL" id="JBBCAQ010000022">
    <property type="protein sequence ID" value="KAK7591115.1"/>
    <property type="molecule type" value="Genomic_DNA"/>
</dbReference>
<protein>
    <submittedName>
        <fullName evidence="3">Uncharacterized protein</fullName>
    </submittedName>
</protein>
<feature type="compositionally biased region" description="Low complexity" evidence="1">
    <location>
        <begin position="99"/>
        <end position="130"/>
    </location>
</feature>
<feature type="region of interest" description="Disordered" evidence="1">
    <location>
        <begin position="198"/>
        <end position="219"/>
    </location>
</feature>
<feature type="compositionally biased region" description="Basic and acidic residues" evidence="1">
    <location>
        <begin position="144"/>
        <end position="153"/>
    </location>
</feature>
<evidence type="ECO:0000313" key="3">
    <source>
        <dbReference type="EMBL" id="KAK7591115.1"/>
    </source>
</evidence>
<feature type="region of interest" description="Disordered" evidence="1">
    <location>
        <begin position="399"/>
        <end position="449"/>
    </location>
</feature>
<feature type="chain" id="PRO_5042863129" evidence="2">
    <location>
        <begin position="17"/>
        <end position="679"/>
    </location>
</feature>
<sequence length="679" mass="74865">MYFLFCLFAKSLLAASENTTTNQPWTSTERNNVSTKLVEETTSSQSNRRGYERNVLVVLPVMQGDSELSNSNLQMLYTKTPVTAIINDQPAIRSNGSGRRSTTARRPSTSTTPLTSTVSTAAAYSTSSSTKKILAQTTRAAAPNKRDDSRHPYTDFLSTKPAYQTHKSPLDYGYPETFKFVQELNELPKNHKPEWAQSELAEAETKKSTTTEGSTKGSPFQMFESVKPLEINKLLSLKPVAIPVTDSIFEETAVKNKQGTTEPSFRVTKRPFNKRPIKKPQKVKLSPQKLSDAELAPFIPFIVTSTDNMFNEISSQSTVKSTQTSTSSSSSSTTAALTSQTTQAMSSSTQMPVSEQSTSKSDVELYDAARYSALFAKSTKVFLPTPYISSSDRSVIRPIQSSTLGGPSSESWSPMTSPLTTTTARITTSTPTTTAATTSTSTTTSSPFSPNFNWANINTPVIPVMETNTPKTEPQVKPSDLISLTKILDEHFDKQSHGILQSTTAKPHFPADMLTNDMKNMLIALGLLKPEQDSSLPLLLITSTVAPSTIDPQYFNNLFIKKELVTPTIDPNSYLNFKKLPINYEKPQVSNDMRDLLSSFGLLPSAKSTHLGTNSILTRVSRQQKAETSDHSMDMLDDKMRETLENLGLMKQMALQMNRKGHVFQPSMHLEKLADPQQV</sequence>
<name>A0AAN9TJE0_9HEMI</name>
<keyword evidence="4" id="KW-1185">Reference proteome</keyword>
<feature type="signal peptide" evidence="2">
    <location>
        <begin position="1"/>
        <end position="16"/>
    </location>
</feature>
<keyword evidence="2" id="KW-0732">Signal</keyword>
<evidence type="ECO:0000256" key="1">
    <source>
        <dbReference type="SAM" id="MobiDB-lite"/>
    </source>
</evidence>
<gene>
    <name evidence="3" type="ORF">V9T40_002728</name>
</gene>
<feature type="region of interest" description="Disordered" evidence="1">
    <location>
        <begin position="317"/>
        <end position="359"/>
    </location>
</feature>
<dbReference type="Proteomes" id="UP001367676">
    <property type="component" value="Unassembled WGS sequence"/>
</dbReference>
<feature type="region of interest" description="Disordered" evidence="1">
    <location>
        <begin position="89"/>
        <end position="160"/>
    </location>
</feature>
<feature type="compositionally biased region" description="Low complexity" evidence="1">
    <location>
        <begin position="416"/>
        <end position="447"/>
    </location>
</feature>
<proteinExistence type="predicted"/>
<evidence type="ECO:0000313" key="4">
    <source>
        <dbReference type="Proteomes" id="UP001367676"/>
    </source>
</evidence>
<feature type="compositionally biased region" description="Polar residues" evidence="1">
    <location>
        <begin position="399"/>
        <end position="415"/>
    </location>
</feature>
<organism evidence="3 4">
    <name type="scientific">Parthenolecanium corni</name>
    <dbReference type="NCBI Taxonomy" id="536013"/>
    <lineage>
        <taxon>Eukaryota</taxon>
        <taxon>Metazoa</taxon>
        <taxon>Ecdysozoa</taxon>
        <taxon>Arthropoda</taxon>
        <taxon>Hexapoda</taxon>
        <taxon>Insecta</taxon>
        <taxon>Pterygota</taxon>
        <taxon>Neoptera</taxon>
        <taxon>Paraneoptera</taxon>
        <taxon>Hemiptera</taxon>
        <taxon>Sternorrhyncha</taxon>
        <taxon>Coccoidea</taxon>
        <taxon>Coccidae</taxon>
        <taxon>Parthenolecanium</taxon>
    </lineage>
</organism>
<accession>A0AAN9TJE0</accession>
<reference evidence="3 4" key="1">
    <citation type="submission" date="2024-03" db="EMBL/GenBank/DDBJ databases">
        <title>Adaptation during the transition from Ophiocordyceps entomopathogen to insect associate is accompanied by gene loss and intensified selection.</title>
        <authorList>
            <person name="Ward C.M."/>
            <person name="Onetto C.A."/>
            <person name="Borneman A.R."/>
        </authorList>
    </citation>
    <scope>NUCLEOTIDE SEQUENCE [LARGE SCALE GENOMIC DNA]</scope>
    <source>
        <strain evidence="3">AWRI1</strain>
        <tissue evidence="3">Single Adult Female</tissue>
    </source>
</reference>
<feature type="region of interest" description="Disordered" evidence="1">
    <location>
        <begin position="18"/>
        <end position="48"/>
    </location>
</feature>
<evidence type="ECO:0000256" key="2">
    <source>
        <dbReference type="SAM" id="SignalP"/>
    </source>
</evidence>
<feature type="compositionally biased region" description="Low complexity" evidence="1">
    <location>
        <begin position="317"/>
        <end position="350"/>
    </location>
</feature>